<accession>A0A1X2HIT4</accession>
<comment type="caution">
    <text evidence="4">The sequence shown here is derived from an EMBL/GenBank/DDBJ whole genome shotgun (WGS) entry which is preliminary data.</text>
</comment>
<dbReference type="InterPro" id="IPR029149">
    <property type="entry name" value="Creatin/AminoP/Spt16_N"/>
</dbReference>
<evidence type="ECO:0000256" key="1">
    <source>
        <dbReference type="SAM" id="MobiDB-lite"/>
    </source>
</evidence>
<dbReference type="Gene3D" id="3.90.230.10">
    <property type="entry name" value="Creatinase/methionine aminopeptidase superfamily"/>
    <property type="match status" value="1"/>
</dbReference>
<reference evidence="4 5" key="1">
    <citation type="submission" date="2016-07" db="EMBL/GenBank/DDBJ databases">
        <title>Pervasive Adenine N6-methylation of Active Genes in Fungi.</title>
        <authorList>
            <consortium name="DOE Joint Genome Institute"/>
            <person name="Mondo S.J."/>
            <person name="Dannebaum R.O."/>
            <person name="Kuo R.C."/>
            <person name="Labutti K."/>
            <person name="Haridas S."/>
            <person name="Kuo A."/>
            <person name="Salamov A."/>
            <person name="Ahrendt S.R."/>
            <person name="Lipzen A."/>
            <person name="Sullivan W."/>
            <person name="Andreopoulos W.B."/>
            <person name="Clum A."/>
            <person name="Lindquist E."/>
            <person name="Daum C."/>
            <person name="Ramamoorthy G.K."/>
            <person name="Gryganskyi A."/>
            <person name="Culley D."/>
            <person name="Magnuson J.K."/>
            <person name="James T.Y."/>
            <person name="O'Malley M.A."/>
            <person name="Stajich J.E."/>
            <person name="Spatafora J.W."/>
            <person name="Visel A."/>
            <person name="Grigoriev I.V."/>
        </authorList>
    </citation>
    <scope>NUCLEOTIDE SEQUENCE [LARGE SCALE GENOMIC DNA]</scope>
    <source>
        <strain evidence="4 5">NRRL 2496</strain>
    </source>
</reference>
<evidence type="ECO:0000256" key="2">
    <source>
        <dbReference type="SAM" id="Phobius"/>
    </source>
</evidence>
<keyword evidence="2" id="KW-0812">Transmembrane</keyword>
<evidence type="ECO:0000259" key="3">
    <source>
        <dbReference type="Pfam" id="PF00557"/>
    </source>
</evidence>
<dbReference type="Proteomes" id="UP000242180">
    <property type="component" value="Unassembled WGS sequence"/>
</dbReference>
<feature type="transmembrane region" description="Helical" evidence="2">
    <location>
        <begin position="33"/>
        <end position="54"/>
    </location>
</feature>
<dbReference type="EMBL" id="MCGN01000003">
    <property type="protein sequence ID" value="ORY98949.1"/>
    <property type="molecule type" value="Genomic_DNA"/>
</dbReference>
<dbReference type="Pfam" id="PF00557">
    <property type="entry name" value="Peptidase_M24"/>
    <property type="match status" value="1"/>
</dbReference>
<feature type="domain" description="Peptidase M24" evidence="3">
    <location>
        <begin position="233"/>
        <end position="438"/>
    </location>
</feature>
<dbReference type="STRING" id="13706.A0A1X2HIT4"/>
<evidence type="ECO:0000313" key="5">
    <source>
        <dbReference type="Proteomes" id="UP000242180"/>
    </source>
</evidence>
<keyword evidence="2" id="KW-0472">Membrane</keyword>
<dbReference type="PANTHER" id="PTHR46112">
    <property type="entry name" value="AMINOPEPTIDASE"/>
    <property type="match status" value="1"/>
</dbReference>
<dbReference type="PANTHER" id="PTHR46112:SF2">
    <property type="entry name" value="XAA-PRO AMINOPEPTIDASE P-RELATED"/>
    <property type="match status" value="1"/>
</dbReference>
<dbReference type="SUPFAM" id="SSF53092">
    <property type="entry name" value="Creatinase/prolidase N-terminal domain"/>
    <property type="match status" value="1"/>
</dbReference>
<dbReference type="AlphaFoldDB" id="A0A1X2HIT4"/>
<dbReference type="Gene3D" id="3.40.350.10">
    <property type="entry name" value="Creatinase/prolidase N-terminal domain"/>
    <property type="match status" value="1"/>
</dbReference>
<dbReference type="InterPro" id="IPR050659">
    <property type="entry name" value="Peptidase_M24B"/>
</dbReference>
<organism evidence="4 5">
    <name type="scientific">Syncephalastrum racemosum</name>
    <name type="common">Filamentous fungus</name>
    <dbReference type="NCBI Taxonomy" id="13706"/>
    <lineage>
        <taxon>Eukaryota</taxon>
        <taxon>Fungi</taxon>
        <taxon>Fungi incertae sedis</taxon>
        <taxon>Mucoromycota</taxon>
        <taxon>Mucoromycotina</taxon>
        <taxon>Mucoromycetes</taxon>
        <taxon>Mucorales</taxon>
        <taxon>Syncephalastraceae</taxon>
        <taxon>Syncephalastrum</taxon>
    </lineage>
</organism>
<sequence length="456" mass="50539">MATPDEIAPILPSQQNPKGQASRRWGKVNNKTMCMRVIVVFSLLLGLAGGVWVLQLVFQQTNPEFGGLHGYCSKIQPIQPIEYSDRLHRLAATLDEGEAYVMEPGPTLTYYTNIAWSLSERPFVVILRKDTRQPTGIHTTIVTPLFEATRAEEALHDAALPSDIDVKIVSWIEHASPYEIIAEQLPDVRTVYVEQNIRLFIYTGMEQAGLPVQVASRALQTLRMVKSPAEIAILRCVNHVTELAIRKVRPHVIPGMTEADIATLMERALHQAGLTNTWVLALVDENAAFPHGEPGATKRVTPTSTVLIDTGGEFLGYQSDTTRTFFLGDSKHHNQTIVDAWYTVRKAQEQVLTHVEAGISCADVDLTARKVIDDAGLGAYFTHRLGHGIGEEMHEEPYMNRGNIDLSLKPGMTFSVEPGVYVAKEFGIRLEDIVMVNEEGRLELLTSGLAANPWTL</sequence>
<keyword evidence="5" id="KW-1185">Reference proteome</keyword>
<dbReference type="SUPFAM" id="SSF55920">
    <property type="entry name" value="Creatinase/aminopeptidase"/>
    <property type="match status" value="1"/>
</dbReference>
<protein>
    <submittedName>
        <fullName evidence="4">Peptidase M24, structural domain-containing protein</fullName>
    </submittedName>
</protein>
<proteinExistence type="predicted"/>
<feature type="region of interest" description="Disordered" evidence="1">
    <location>
        <begin position="1"/>
        <end position="24"/>
    </location>
</feature>
<dbReference type="InParanoid" id="A0A1X2HIT4"/>
<evidence type="ECO:0000313" key="4">
    <source>
        <dbReference type="EMBL" id="ORY98949.1"/>
    </source>
</evidence>
<dbReference type="InterPro" id="IPR036005">
    <property type="entry name" value="Creatinase/aminopeptidase-like"/>
</dbReference>
<dbReference type="OrthoDB" id="9995434at2759"/>
<dbReference type="InterPro" id="IPR000994">
    <property type="entry name" value="Pept_M24"/>
</dbReference>
<name>A0A1X2HIT4_SYNRA</name>
<gene>
    <name evidence="4" type="ORF">BCR43DRAFT_488466</name>
</gene>
<keyword evidence="2" id="KW-1133">Transmembrane helix</keyword>
<dbReference type="OMA" id="YYANVTQ"/>